<dbReference type="EMBL" id="JAUQSZ010000003">
    <property type="protein sequence ID" value="MDO7841767.1"/>
    <property type="molecule type" value="Genomic_DNA"/>
</dbReference>
<name>A0ABT8ZW17_9SPHN</name>
<sequence length="150" mass="16051">MAAGKVFWHLDRFSSKNSAERVAIASSVIADAFGSTRLFTLANAGWRSRGGKHITTVGPLPVAPAGTYAVEYLRSIFSLGTTAPLHVHSGSEAFYAVKGDTCFETPDGVQIGQHLSGETRIQSPLQTQQKSSTTASPLRRDTLSLIAFQL</sequence>
<dbReference type="RefSeq" id="WP_304560227.1">
    <property type="nucleotide sequence ID" value="NZ_JAUQSZ010000003.1"/>
</dbReference>
<proteinExistence type="predicted"/>
<evidence type="ECO:0008006" key="3">
    <source>
        <dbReference type="Google" id="ProtNLM"/>
    </source>
</evidence>
<evidence type="ECO:0000313" key="1">
    <source>
        <dbReference type="EMBL" id="MDO7841767.1"/>
    </source>
</evidence>
<evidence type="ECO:0000313" key="2">
    <source>
        <dbReference type="Proteomes" id="UP001176468"/>
    </source>
</evidence>
<protein>
    <recommendedName>
        <fullName evidence="3">Cupin domain-containing protein</fullName>
    </recommendedName>
</protein>
<keyword evidence="2" id="KW-1185">Reference proteome</keyword>
<comment type="caution">
    <text evidence="1">The sequence shown here is derived from an EMBL/GenBank/DDBJ whole genome shotgun (WGS) entry which is preliminary data.</text>
</comment>
<gene>
    <name evidence="1" type="ORF">Q5H94_05470</name>
</gene>
<dbReference type="Proteomes" id="UP001176468">
    <property type="component" value="Unassembled WGS sequence"/>
</dbReference>
<organism evidence="1 2">
    <name type="scientific">Sphingomonas immobilis</name>
    <dbReference type="NCBI Taxonomy" id="3063997"/>
    <lineage>
        <taxon>Bacteria</taxon>
        <taxon>Pseudomonadati</taxon>
        <taxon>Pseudomonadota</taxon>
        <taxon>Alphaproteobacteria</taxon>
        <taxon>Sphingomonadales</taxon>
        <taxon>Sphingomonadaceae</taxon>
        <taxon>Sphingomonas</taxon>
    </lineage>
</organism>
<accession>A0ABT8ZW17</accession>
<reference evidence="1" key="1">
    <citation type="submission" date="2023-07" db="EMBL/GenBank/DDBJ databases">
        <authorList>
            <person name="Kim M.K."/>
        </authorList>
    </citation>
    <scope>NUCLEOTIDE SEQUENCE</scope>
    <source>
        <strain evidence="1">CA1-15</strain>
    </source>
</reference>